<evidence type="ECO:0000313" key="2">
    <source>
        <dbReference type="EMBL" id="JAP93648.1"/>
    </source>
</evidence>
<keyword evidence="1" id="KW-0175">Coiled coil</keyword>
<proteinExistence type="predicted"/>
<feature type="coiled-coil region" evidence="1">
    <location>
        <begin position="367"/>
        <end position="401"/>
    </location>
</feature>
<protein>
    <submittedName>
        <fullName evidence="2">Uncharacterized protein</fullName>
    </submittedName>
</protein>
<dbReference type="AlphaFoldDB" id="A0A146KBL0"/>
<gene>
    <name evidence="2" type="ORF">TPC1_13998</name>
</gene>
<evidence type="ECO:0000256" key="1">
    <source>
        <dbReference type="SAM" id="Coils"/>
    </source>
</evidence>
<dbReference type="EMBL" id="GDID01002958">
    <property type="protein sequence ID" value="JAP93648.1"/>
    <property type="molecule type" value="Transcribed_RNA"/>
</dbReference>
<name>A0A146KBL0_9EUKA</name>
<organism evidence="2">
    <name type="scientific">Trepomonas sp. PC1</name>
    <dbReference type="NCBI Taxonomy" id="1076344"/>
    <lineage>
        <taxon>Eukaryota</taxon>
        <taxon>Metamonada</taxon>
        <taxon>Diplomonadida</taxon>
        <taxon>Hexamitidae</taxon>
        <taxon>Hexamitinae</taxon>
        <taxon>Trepomonas</taxon>
    </lineage>
</organism>
<accession>A0A146KBL0</accession>
<sequence length="539" mass="63068">SSHLDFDDKLPPLKSVSAPAYKKVVNKKLSVNEFMRLSPLTIFPGKLKLLPQEILEEESCPQLCKILLLKSQQWRYQQLKNKHLQREIALRAKQLLSQPSKEDIEKAEFKIFDEQNVVSTRIQQTKDYQKAVETLNPKDFLSQIKSDYKKQKDFLEFCENQKLIKDLIDFKLNSLKKKRFNTKQQRINKSRLSKLPLINSSIQLQNNQGYLQQLQQSRTQLLSQIMQLSQLLSVNFSNQQKQQLIQIINRTAYTEELSRFREQLLCTQITLQKSNIKIQQFRDLESVAPHQCQSVEPREPVLQSLVSAAPQVNSGLQADQLNLSHSSVNREFNQLLNSDLKTSPISQKCQELEQSIHQSQLSQRQSRQNLSQMSQRMEEKLSELNQRISRMNDRIGSKKSQFSDLETDFTVQAAKKDDLQHKIDQIKVQNVLPQIQFLGKQDKESVAKDPLQEQVNSDEYTDDENSDYLRKQKEIEAELLLLKQQKAEIEAGKRFYLSKQKSREQEIKSGLLQKEDEDKKKEFYQVKTRIQTFEELDLK</sequence>
<reference evidence="2" key="1">
    <citation type="submission" date="2015-07" db="EMBL/GenBank/DDBJ databases">
        <title>Adaptation to a free-living lifestyle via gene acquisitions in the diplomonad Trepomonas sp. PC1.</title>
        <authorList>
            <person name="Xu F."/>
            <person name="Jerlstrom-Hultqvist J."/>
            <person name="Kolisko M."/>
            <person name="Simpson A.G.B."/>
            <person name="Roger A.J."/>
            <person name="Svard S.G."/>
            <person name="Andersson J.O."/>
        </authorList>
    </citation>
    <scope>NUCLEOTIDE SEQUENCE</scope>
    <source>
        <strain evidence="2">PC1</strain>
    </source>
</reference>
<feature type="non-terminal residue" evidence="2">
    <location>
        <position position="1"/>
    </location>
</feature>